<dbReference type="InterPro" id="IPR048732">
    <property type="entry name" value="CFA69"/>
</dbReference>
<protein>
    <submittedName>
        <fullName evidence="2">Uncharacterized protein</fullName>
    </submittedName>
</protein>
<dbReference type="OMA" id="SHLVSCK"/>
<evidence type="ECO:0000313" key="2">
    <source>
        <dbReference type="Ensembl" id="ENSCSAVP00000003802.1"/>
    </source>
</evidence>
<dbReference type="InParanoid" id="H2YEQ4"/>
<feature type="compositionally biased region" description="Polar residues" evidence="1">
    <location>
        <begin position="49"/>
        <end position="63"/>
    </location>
</feature>
<dbReference type="GeneTree" id="ENSGT00390000014274"/>
<dbReference type="GO" id="GO:0097730">
    <property type="term" value="C:non-motile cilium"/>
    <property type="evidence" value="ECO:0007669"/>
    <property type="project" value="TreeGrafter"/>
</dbReference>
<dbReference type="AlphaFoldDB" id="H2YEQ4"/>
<dbReference type="STRING" id="51511.ENSCSAVP00000003802"/>
<dbReference type="GO" id="GO:0097225">
    <property type="term" value="C:sperm midpiece"/>
    <property type="evidence" value="ECO:0007669"/>
    <property type="project" value="TreeGrafter"/>
</dbReference>
<dbReference type="Ensembl" id="ENSCSAVT00000003859.1">
    <property type="protein sequence ID" value="ENSCSAVP00000003802.1"/>
    <property type="gene ID" value="ENSCSAVG00000002251.1"/>
</dbReference>
<dbReference type="PANTHER" id="PTHR14716">
    <property type="entry name" value="CILIA- AND FLAGELLA-ASSOCIATED PROTEIN 69"/>
    <property type="match status" value="1"/>
</dbReference>
<keyword evidence="3" id="KW-1185">Reference proteome</keyword>
<sequence length="119" mass="13542">MLQTELLDAEKLQDLHEEKLFYAEVKENHKQRKNTIARWEDFVKRTSNHSHLVSCKNQQQKSIDSSKTKPRQADVHKKLGSTYHGTVSKALNTTTFQGRNITVESTPAELTGKHASLLG</sequence>
<reference evidence="3" key="1">
    <citation type="submission" date="2003-08" db="EMBL/GenBank/DDBJ databases">
        <authorList>
            <person name="Birren B."/>
            <person name="Nusbaum C."/>
            <person name="Abebe A."/>
            <person name="Abouelleil A."/>
            <person name="Adekoya E."/>
            <person name="Ait-zahra M."/>
            <person name="Allen N."/>
            <person name="Allen T."/>
            <person name="An P."/>
            <person name="Anderson M."/>
            <person name="Anderson S."/>
            <person name="Arachchi H."/>
            <person name="Armbruster J."/>
            <person name="Bachantsang P."/>
            <person name="Baldwin J."/>
            <person name="Barry A."/>
            <person name="Bayul T."/>
            <person name="Blitshsteyn B."/>
            <person name="Bloom T."/>
            <person name="Blye J."/>
            <person name="Boguslavskiy L."/>
            <person name="Borowsky M."/>
            <person name="Boukhgalter B."/>
            <person name="Brunache A."/>
            <person name="Butler J."/>
            <person name="Calixte N."/>
            <person name="Calvo S."/>
            <person name="Camarata J."/>
            <person name="Campo K."/>
            <person name="Chang J."/>
            <person name="Cheshatsang Y."/>
            <person name="Citroen M."/>
            <person name="Collymore A."/>
            <person name="Considine T."/>
            <person name="Cook A."/>
            <person name="Cooke P."/>
            <person name="Corum B."/>
            <person name="Cuomo C."/>
            <person name="David R."/>
            <person name="Dawoe T."/>
            <person name="Degray S."/>
            <person name="Dodge S."/>
            <person name="Dooley K."/>
            <person name="Dorje P."/>
            <person name="Dorjee K."/>
            <person name="Dorris L."/>
            <person name="Duffey N."/>
            <person name="Dupes A."/>
            <person name="Elkins T."/>
            <person name="Engels R."/>
            <person name="Erickson J."/>
            <person name="Farina A."/>
            <person name="Faro S."/>
            <person name="Ferreira P."/>
            <person name="Fischer H."/>
            <person name="Fitzgerald M."/>
            <person name="Foley K."/>
            <person name="Gage D."/>
            <person name="Galagan J."/>
            <person name="Gearin G."/>
            <person name="Gnerre S."/>
            <person name="Gnirke A."/>
            <person name="Goyette A."/>
            <person name="Graham J."/>
            <person name="Grandbois E."/>
            <person name="Gyaltsen K."/>
            <person name="Hafez N."/>
            <person name="Hagopian D."/>
            <person name="Hagos B."/>
            <person name="Hall J."/>
            <person name="Hatcher B."/>
            <person name="Heller A."/>
            <person name="Higgins H."/>
            <person name="Honan T."/>
            <person name="Horn A."/>
            <person name="Houde N."/>
            <person name="Hughes L."/>
            <person name="Hulme W."/>
            <person name="Husby E."/>
            <person name="Iliev I."/>
            <person name="Jaffe D."/>
            <person name="Jones C."/>
            <person name="Kamal M."/>
            <person name="Kamat A."/>
            <person name="Kamvysselis M."/>
            <person name="Karlsson E."/>
            <person name="Kells C."/>
            <person name="Kieu A."/>
            <person name="Kisner P."/>
            <person name="Kodira C."/>
            <person name="Kulbokas E."/>
            <person name="Labutti K."/>
            <person name="Lama D."/>
            <person name="Landers T."/>
            <person name="Leger J."/>
            <person name="Levine S."/>
            <person name="Lewis D."/>
            <person name="Lewis T."/>
            <person name="Lindblad-toh K."/>
            <person name="Liu X."/>
            <person name="Lokyitsang T."/>
            <person name="Lokyitsang Y."/>
            <person name="Lucien O."/>
            <person name="Lui A."/>
            <person name="Ma L.J."/>
            <person name="Mabbitt R."/>
            <person name="Macdonald J."/>
            <person name="Maclean C."/>
            <person name="Major J."/>
            <person name="Manning J."/>
            <person name="Marabella R."/>
            <person name="Maru K."/>
            <person name="Matthews C."/>
            <person name="Mauceli E."/>
            <person name="Mccarthy M."/>
            <person name="Mcdonough S."/>
            <person name="Mcghee T."/>
            <person name="Meldrim J."/>
            <person name="Meneus L."/>
            <person name="Mesirov J."/>
            <person name="Mihalev A."/>
            <person name="Mihova T."/>
            <person name="Mikkelsen T."/>
            <person name="Mlenga V."/>
            <person name="Moru K."/>
            <person name="Mozes J."/>
            <person name="Mulrain L."/>
            <person name="Munson G."/>
            <person name="Naylor J."/>
            <person name="Newes C."/>
            <person name="Nguyen C."/>
            <person name="Nguyen N."/>
            <person name="Nguyen T."/>
            <person name="Nicol R."/>
            <person name="Nielsen C."/>
            <person name="Nizzari M."/>
            <person name="Norbu C."/>
            <person name="Norbu N."/>
            <person name="O'donnell P."/>
            <person name="Okoawo O."/>
            <person name="O'leary S."/>
            <person name="Omotosho B."/>
            <person name="O'neill K."/>
            <person name="Osman S."/>
            <person name="Parker S."/>
            <person name="Perrin D."/>
            <person name="Phunkhang P."/>
            <person name="Piqani B."/>
            <person name="Purcell S."/>
            <person name="Rachupka T."/>
            <person name="Ramasamy U."/>
            <person name="Rameau R."/>
            <person name="Ray V."/>
            <person name="Raymond C."/>
            <person name="Retta R."/>
            <person name="Richardson S."/>
            <person name="Rise C."/>
            <person name="Rodriguez J."/>
            <person name="Rogers J."/>
            <person name="Rogov P."/>
            <person name="Rutman M."/>
            <person name="Schupbach R."/>
            <person name="Seaman C."/>
            <person name="Settipalli S."/>
            <person name="Sharpe T."/>
            <person name="Sheridan J."/>
            <person name="Sherpa N."/>
            <person name="Shi J."/>
            <person name="Smirnov S."/>
            <person name="Smith C."/>
            <person name="Sougnez C."/>
            <person name="Spencer B."/>
            <person name="Stalker J."/>
            <person name="Stange-thomann N."/>
            <person name="Stavropoulos S."/>
            <person name="Stetson K."/>
            <person name="Stone C."/>
            <person name="Stone S."/>
            <person name="Stubbs M."/>
            <person name="Talamas J."/>
            <person name="Tchuinga P."/>
            <person name="Tenzing P."/>
            <person name="Tesfaye S."/>
            <person name="Theodore J."/>
            <person name="Thoulutsang Y."/>
            <person name="Topham K."/>
            <person name="Towey S."/>
            <person name="Tsamla T."/>
            <person name="Tsomo N."/>
            <person name="Vallee D."/>
            <person name="Vassiliev H."/>
            <person name="Venkataraman V."/>
            <person name="Vinson J."/>
            <person name="Vo A."/>
            <person name="Wade C."/>
            <person name="Wang S."/>
            <person name="Wangchuk T."/>
            <person name="Wangdi T."/>
            <person name="Whittaker C."/>
            <person name="Wilkinson J."/>
            <person name="Wu Y."/>
            <person name="Wyman D."/>
            <person name="Yadav S."/>
            <person name="Yang S."/>
            <person name="Yang X."/>
            <person name="Yeager S."/>
            <person name="Yee E."/>
            <person name="Young G."/>
            <person name="Zainoun J."/>
            <person name="Zembeck L."/>
            <person name="Zimmer A."/>
            <person name="Zody M."/>
            <person name="Lander E."/>
        </authorList>
    </citation>
    <scope>NUCLEOTIDE SEQUENCE [LARGE SCALE GENOMIC DNA]</scope>
</reference>
<evidence type="ECO:0000313" key="3">
    <source>
        <dbReference type="Proteomes" id="UP000007875"/>
    </source>
</evidence>
<accession>H2YEQ4</accession>
<name>H2YEQ4_CIOSA</name>
<reference evidence="2" key="2">
    <citation type="submission" date="2025-08" db="UniProtKB">
        <authorList>
            <consortium name="Ensembl"/>
        </authorList>
    </citation>
    <scope>IDENTIFICATION</scope>
</reference>
<reference evidence="2" key="3">
    <citation type="submission" date="2025-09" db="UniProtKB">
        <authorList>
            <consortium name="Ensembl"/>
        </authorList>
    </citation>
    <scope>IDENTIFICATION</scope>
</reference>
<feature type="compositionally biased region" description="Basic and acidic residues" evidence="1">
    <location>
        <begin position="64"/>
        <end position="77"/>
    </location>
</feature>
<feature type="region of interest" description="Disordered" evidence="1">
    <location>
        <begin position="48"/>
        <end position="81"/>
    </location>
</feature>
<dbReference type="Proteomes" id="UP000007875">
    <property type="component" value="Unassembled WGS sequence"/>
</dbReference>
<dbReference type="GO" id="GO:1902093">
    <property type="term" value="P:positive regulation of flagellated sperm motility"/>
    <property type="evidence" value="ECO:0007669"/>
    <property type="project" value="TreeGrafter"/>
</dbReference>
<proteinExistence type="predicted"/>
<dbReference type="HOGENOM" id="CLU_2060658_0_0_1"/>
<evidence type="ECO:0000256" key="1">
    <source>
        <dbReference type="SAM" id="MobiDB-lite"/>
    </source>
</evidence>
<organism evidence="2 3">
    <name type="scientific">Ciona savignyi</name>
    <name type="common">Pacific transparent sea squirt</name>
    <dbReference type="NCBI Taxonomy" id="51511"/>
    <lineage>
        <taxon>Eukaryota</taxon>
        <taxon>Metazoa</taxon>
        <taxon>Chordata</taxon>
        <taxon>Tunicata</taxon>
        <taxon>Ascidiacea</taxon>
        <taxon>Phlebobranchia</taxon>
        <taxon>Cionidae</taxon>
        <taxon>Ciona</taxon>
    </lineage>
</organism>
<dbReference type="PANTHER" id="PTHR14716:SF0">
    <property type="entry name" value="CILIA- AND FLAGELLA-ASSOCIATED PROTEIN 69"/>
    <property type="match status" value="1"/>
</dbReference>